<evidence type="ECO:0000313" key="2">
    <source>
        <dbReference type="Proteomes" id="UP000789570"/>
    </source>
</evidence>
<keyword evidence="2" id="KW-1185">Reference proteome</keyword>
<gene>
    <name evidence="1" type="ORF">FCALED_LOCUS8459</name>
</gene>
<proteinExistence type="predicted"/>
<reference evidence="1" key="1">
    <citation type="submission" date="2021-06" db="EMBL/GenBank/DDBJ databases">
        <authorList>
            <person name="Kallberg Y."/>
            <person name="Tangrot J."/>
            <person name="Rosling A."/>
        </authorList>
    </citation>
    <scope>NUCLEOTIDE SEQUENCE</scope>
    <source>
        <strain evidence="1">UK204</strain>
    </source>
</reference>
<dbReference type="AlphaFoldDB" id="A0A9N9GBG0"/>
<sequence>MSTRKTFQKMKKKKHYKNFESTELLQNKHKVVTLQNASDQILEFQTKITEKLHEEPIIENNKDEITASKNKLKQVKRNRTDDEYNNVIHIKRIRPFIPVELDSEEL</sequence>
<evidence type="ECO:0000313" key="1">
    <source>
        <dbReference type="EMBL" id="CAG8598355.1"/>
    </source>
</evidence>
<dbReference type="Proteomes" id="UP000789570">
    <property type="component" value="Unassembled WGS sequence"/>
</dbReference>
<dbReference type="OrthoDB" id="10605434at2759"/>
<name>A0A9N9GBG0_9GLOM</name>
<protein>
    <submittedName>
        <fullName evidence="1">11397_t:CDS:1</fullName>
    </submittedName>
</protein>
<organism evidence="1 2">
    <name type="scientific">Funneliformis caledonium</name>
    <dbReference type="NCBI Taxonomy" id="1117310"/>
    <lineage>
        <taxon>Eukaryota</taxon>
        <taxon>Fungi</taxon>
        <taxon>Fungi incertae sedis</taxon>
        <taxon>Mucoromycota</taxon>
        <taxon>Glomeromycotina</taxon>
        <taxon>Glomeromycetes</taxon>
        <taxon>Glomerales</taxon>
        <taxon>Glomeraceae</taxon>
        <taxon>Funneliformis</taxon>
    </lineage>
</organism>
<comment type="caution">
    <text evidence="1">The sequence shown here is derived from an EMBL/GenBank/DDBJ whole genome shotgun (WGS) entry which is preliminary data.</text>
</comment>
<dbReference type="EMBL" id="CAJVPQ010002470">
    <property type="protein sequence ID" value="CAG8598355.1"/>
    <property type="molecule type" value="Genomic_DNA"/>
</dbReference>
<accession>A0A9N9GBG0</accession>